<gene>
    <name evidence="2" type="ORF">LPMP_041030</name>
</gene>
<feature type="compositionally biased region" description="Basic residues" evidence="1">
    <location>
        <begin position="158"/>
        <end position="175"/>
    </location>
</feature>
<evidence type="ECO:0000313" key="3">
    <source>
        <dbReference type="Proteomes" id="UP000063063"/>
    </source>
</evidence>
<feature type="region of interest" description="Disordered" evidence="1">
    <location>
        <begin position="193"/>
        <end position="223"/>
    </location>
</feature>
<accession>A0A088S1Q9</accession>
<dbReference type="AlphaFoldDB" id="A0A088S1Q9"/>
<sequence>MSSRQMRRLQEFVDRATGPDAENSGNSDTVPSTMQVKKWAHHHRHKSRKTKAAAALTAIATSSAAPQVTGTNIPAEPPALSSSTSERSMGGKNNEVKAGASASAPPAVPSARTDDWEEVREGVEHTSNSTARRSAKRAPTEETAARAEESAAAAAKEAKRRKKAEQKESRRRQQRQRQAEEEALLDAVLARRANEQVDHSSSDGVGSPVAENHPGGASITAAASLPTGVGPSAGGAGETSFLHLVMACDVNHLDTRLERIRLFGAEAVEDVGDGRTPHRRADGRVRDTGSVSFFPAHHMTVKFVHSAFATPNRYRWIPYNSLGIFLTVEEAHDAWGQAWSDYLLVCSSNAFQRAQASLEKCQERMGSVQDLVDCLARNHVYHIPTLLQCMYAMEATGESAFAMELLDVALYQVGVVLRRFALSGTWESRQLPCHRSANALVFQVMQRGVHAALKRGCLHTAYERTRCLLSLDPEDPCGMLLLLDYTALRAKRWVWLLELRHRALAVRAASRQLRRGVAADSEEAEVKEALAAAGLTLRDATLAEDVLRLPNYAFSWALARHFIEREEARQRSDEAGGGVGRPSKVLRGLTNAQRASLAATPSSGALLSAAVLRFPKAAVRLVDALGGVDLVCGDEGSTPSSSSSQVSVWQQLMGQASGQLNNVEEAAMQSRLADLFVTRHVELWKLSECVLLLRHVVQQIVSNPTNRVGAADSGEGSEENLNETSLTRSGQSRYRNVTRDSVMGASVVPIPADLLEPDTAELAMAQEATALGLEAGGDGTQPATVERLMQMLRGNLEAFGENAYVRNMLDEVRRGFHDRVGGSAREESGDDEAGGEAHDWYDVDESEDMEAQEWYSVASGESGDAHQHETPGDGDVDGHAARH</sequence>
<dbReference type="Proteomes" id="UP000063063">
    <property type="component" value="Chromosome 4"/>
</dbReference>
<protein>
    <submittedName>
        <fullName evidence="2">Transcription factor, putative</fullName>
    </submittedName>
</protein>
<feature type="region of interest" description="Disordered" evidence="1">
    <location>
        <begin position="705"/>
        <end position="735"/>
    </location>
</feature>
<dbReference type="GeneID" id="22572062"/>
<evidence type="ECO:0000256" key="1">
    <source>
        <dbReference type="SAM" id="MobiDB-lite"/>
    </source>
</evidence>
<feature type="compositionally biased region" description="Low complexity" evidence="1">
    <location>
        <begin position="52"/>
        <end position="65"/>
    </location>
</feature>
<feature type="compositionally biased region" description="Acidic residues" evidence="1">
    <location>
        <begin position="842"/>
        <end position="851"/>
    </location>
</feature>
<dbReference type="GO" id="GO:1990112">
    <property type="term" value="C:RQC complex"/>
    <property type="evidence" value="ECO:0007669"/>
    <property type="project" value="TreeGrafter"/>
</dbReference>
<dbReference type="VEuPathDB" id="TriTrypDB:LPMP_041030"/>
<feature type="compositionally biased region" description="Polar residues" evidence="1">
    <location>
        <begin position="23"/>
        <end position="35"/>
    </location>
</feature>
<feature type="compositionally biased region" description="Polar residues" evidence="1">
    <location>
        <begin position="722"/>
        <end position="735"/>
    </location>
</feature>
<dbReference type="RefSeq" id="XP_010703748.1">
    <property type="nucleotide sequence ID" value="XM_010705446.1"/>
</dbReference>
<dbReference type="OrthoDB" id="205993at2759"/>
<dbReference type="Pfam" id="PF04910">
    <property type="entry name" value="Tcf25"/>
    <property type="match status" value="1"/>
</dbReference>
<dbReference type="PANTHER" id="PTHR22684">
    <property type="entry name" value="NULP1-RELATED"/>
    <property type="match status" value="1"/>
</dbReference>
<name>A0A088S1Q9_LEIPA</name>
<dbReference type="VEuPathDB" id="TriTrypDB:LPAL13_040017500"/>
<feature type="region of interest" description="Disordered" evidence="1">
    <location>
        <begin position="820"/>
        <end position="883"/>
    </location>
</feature>
<feature type="compositionally biased region" description="Basic and acidic residues" evidence="1">
    <location>
        <begin position="863"/>
        <end position="883"/>
    </location>
</feature>
<dbReference type="eggNOG" id="KOG2422">
    <property type="taxonomic scope" value="Eukaryota"/>
</dbReference>
<organism evidence="2 3">
    <name type="scientific">Leishmania panamensis</name>
    <dbReference type="NCBI Taxonomy" id="5679"/>
    <lineage>
        <taxon>Eukaryota</taxon>
        <taxon>Discoba</taxon>
        <taxon>Euglenozoa</taxon>
        <taxon>Kinetoplastea</taxon>
        <taxon>Metakinetoplastina</taxon>
        <taxon>Trypanosomatida</taxon>
        <taxon>Trypanosomatidae</taxon>
        <taxon>Leishmaniinae</taxon>
        <taxon>Leishmania</taxon>
        <taxon>Leishmania guyanensis species complex</taxon>
    </lineage>
</organism>
<reference evidence="2 3" key="1">
    <citation type="journal article" date="2015" name="Sci. Rep.">
        <title>The genome of Leishmania panamensis: insights into genomics of the L. (Viannia) subgenus.</title>
        <authorList>
            <person name="Llanes A."/>
            <person name="Restrepo C.M."/>
            <person name="Vecchio G.D."/>
            <person name="Anguizola F.J."/>
            <person name="Lleonart R."/>
        </authorList>
    </citation>
    <scope>NUCLEOTIDE SEQUENCE [LARGE SCALE GENOMIC DNA]</scope>
    <source>
        <strain evidence="2 3">MHOM/PA/94/PSC-1</strain>
    </source>
</reference>
<evidence type="ECO:0000313" key="2">
    <source>
        <dbReference type="EMBL" id="AIN95426.1"/>
    </source>
</evidence>
<keyword evidence="3" id="KW-1185">Reference proteome</keyword>
<feature type="compositionally biased region" description="Basic and acidic residues" evidence="1">
    <location>
        <begin position="138"/>
        <end position="149"/>
    </location>
</feature>
<dbReference type="PANTHER" id="PTHR22684:SF0">
    <property type="entry name" value="RIBOSOME QUALITY CONTROL COMPLEX SUBUNIT TCF25"/>
    <property type="match status" value="1"/>
</dbReference>
<proteinExistence type="predicted"/>
<feature type="compositionally biased region" description="Basic residues" evidence="1">
    <location>
        <begin position="38"/>
        <end position="51"/>
    </location>
</feature>
<feature type="region of interest" description="Disordered" evidence="1">
    <location>
        <begin position="1"/>
        <end position="181"/>
    </location>
</feature>
<dbReference type="InterPro" id="IPR006994">
    <property type="entry name" value="TCF25/Rqc1"/>
</dbReference>
<dbReference type="KEGG" id="lpan:LPMP_041030"/>
<feature type="compositionally biased region" description="Low complexity" evidence="1">
    <location>
        <begin position="98"/>
        <end position="111"/>
    </location>
</feature>
<dbReference type="EMBL" id="CP009373">
    <property type="protein sequence ID" value="AIN95426.1"/>
    <property type="molecule type" value="Genomic_DNA"/>
</dbReference>